<evidence type="ECO:0000313" key="1">
    <source>
        <dbReference type="EMBL" id="TBU35902.1"/>
    </source>
</evidence>
<protein>
    <submittedName>
        <fullName evidence="1">Uncharacterized protein</fullName>
    </submittedName>
</protein>
<proteinExistence type="predicted"/>
<dbReference type="AlphaFoldDB" id="A0A4Q9N948"/>
<accession>A0A4Q9N948</accession>
<reference evidence="1" key="1">
    <citation type="submission" date="2019-01" db="EMBL/GenBank/DDBJ databases">
        <title>Draft genome sequences of three monokaryotic isolates of the white-rot basidiomycete fungus Dichomitus squalens.</title>
        <authorList>
            <consortium name="DOE Joint Genome Institute"/>
            <person name="Lopez S.C."/>
            <person name="Andreopoulos B."/>
            <person name="Pangilinan J."/>
            <person name="Lipzen A."/>
            <person name="Riley R."/>
            <person name="Ahrendt S."/>
            <person name="Ng V."/>
            <person name="Barry K."/>
            <person name="Daum C."/>
            <person name="Grigoriev I.V."/>
            <person name="Hilden K.S."/>
            <person name="Makela M.R."/>
            <person name="de Vries R.P."/>
        </authorList>
    </citation>
    <scope>NUCLEOTIDE SEQUENCE [LARGE SCALE GENOMIC DNA]</scope>
    <source>
        <strain evidence="1">OM18370.1</strain>
    </source>
</reference>
<sequence>MRSRRGATLVGQTAVTVHRHCWQAIPIFCRYKWTVNPVQRYLPYVIQSVIKFDGKRRHLLFVDHSGTHIAL</sequence>
<organism evidence="1">
    <name type="scientific">Dichomitus squalens</name>
    <dbReference type="NCBI Taxonomy" id="114155"/>
    <lineage>
        <taxon>Eukaryota</taxon>
        <taxon>Fungi</taxon>
        <taxon>Dikarya</taxon>
        <taxon>Basidiomycota</taxon>
        <taxon>Agaricomycotina</taxon>
        <taxon>Agaricomycetes</taxon>
        <taxon>Polyporales</taxon>
        <taxon>Polyporaceae</taxon>
        <taxon>Dichomitus</taxon>
    </lineage>
</organism>
<gene>
    <name evidence="1" type="ORF">BD311DRAFT_744819</name>
</gene>
<dbReference type="Proteomes" id="UP000292957">
    <property type="component" value="Unassembled WGS sequence"/>
</dbReference>
<name>A0A4Q9N948_9APHY</name>
<dbReference type="EMBL" id="ML143386">
    <property type="protein sequence ID" value="TBU35902.1"/>
    <property type="molecule type" value="Genomic_DNA"/>
</dbReference>